<reference evidence="2" key="1">
    <citation type="journal article" date="2019" name="Int. J. Syst. Evol. Microbiol.">
        <title>The Global Catalogue of Microorganisms (GCM) 10K type strain sequencing project: providing services to taxonomists for standard genome sequencing and annotation.</title>
        <authorList>
            <consortium name="The Broad Institute Genomics Platform"/>
            <consortium name="The Broad Institute Genome Sequencing Center for Infectious Disease"/>
            <person name="Wu L."/>
            <person name="Ma J."/>
        </authorList>
    </citation>
    <scope>NUCLEOTIDE SEQUENCE [LARGE SCALE GENOMIC DNA]</scope>
    <source>
        <strain evidence="2">CCUG 62974</strain>
    </source>
</reference>
<comment type="caution">
    <text evidence="1">The sequence shown here is derived from an EMBL/GenBank/DDBJ whole genome shotgun (WGS) entry which is preliminary data.</text>
</comment>
<proteinExistence type="predicted"/>
<gene>
    <name evidence="1" type="ORF">ACFQ08_01000</name>
</gene>
<evidence type="ECO:0000313" key="2">
    <source>
        <dbReference type="Proteomes" id="UP001597024"/>
    </source>
</evidence>
<keyword evidence="2" id="KW-1185">Reference proteome</keyword>
<sequence length="190" mass="21511">MNLSRAMPAESQWDLLEEYLLNSRFDVAWIDTEEIGEAAERFRVDPGSGVLCDLDTAFDLIENDDQETLVWIGTHSPGWSVAVTMNRGFTLSEEASTGGRGVLAHWHMAGLYELADEGMVYYHDGEHMGRVGEEAFRDHALDLDLDGAGFREQVEYYLILAGRVTGRFLDREWFAASRVLYRIPGDAWSR</sequence>
<accession>A0ABW3DK12</accession>
<dbReference type="Proteomes" id="UP001597024">
    <property type="component" value="Unassembled WGS sequence"/>
</dbReference>
<protein>
    <submittedName>
        <fullName evidence="1">Uncharacterized protein</fullName>
    </submittedName>
</protein>
<dbReference type="EMBL" id="JBHTHX010000010">
    <property type="protein sequence ID" value="MFD0883145.1"/>
    <property type="molecule type" value="Genomic_DNA"/>
</dbReference>
<evidence type="ECO:0000313" key="1">
    <source>
        <dbReference type="EMBL" id="MFD0883145.1"/>
    </source>
</evidence>
<name>A0ABW3DK12_9ACTN</name>
<organism evidence="1 2">
    <name type="scientific">Streptosporangium algeriense</name>
    <dbReference type="NCBI Taxonomy" id="1682748"/>
    <lineage>
        <taxon>Bacteria</taxon>
        <taxon>Bacillati</taxon>
        <taxon>Actinomycetota</taxon>
        <taxon>Actinomycetes</taxon>
        <taxon>Streptosporangiales</taxon>
        <taxon>Streptosporangiaceae</taxon>
        <taxon>Streptosporangium</taxon>
    </lineage>
</organism>